<organism evidence="1 2">
    <name type="scientific">Brevibacillus fluminis</name>
    <dbReference type="NCBI Taxonomy" id="511487"/>
    <lineage>
        <taxon>Bacteria</taxon>
        <taxon>Bacillati</taxon>
        <taxon>Bacillota</taxon>
        <taxon>Bacilli</taxon>
        <taxon>Bacillales</taxon>
        <taxon>Paenibacillaceae</taxon>
        <taxon>Brevibacillus</taxon>
    </lineage>
</organism>
<dbReference type="RefSeq" id="WP_122919443.1">
    <property type="nucleotide sequence ID" value="NZ_RHHQ01000014.1"/>
</dbReference>
<keyword evidence="2" id="KW-1185">Reference proteome</keyword>
<dbReference type="Pfam" id="PF13624">
    <property type="entry name" value="SurA_N_3"/>
    <property type="match status" value="1"/>
</dbReference>
<name>A0A3M8DBT1_9BACL</name>
<reference evidence="1 2" key="1">
    <citation type="submission" date="2018-10" db="EMBL/GenBank/DDBJ databases">
        <title>Phylogenomics of Brevibacillus.</title>
        <authorList>
            <person name="Dunlap C."/>
        </authorList>
    </citation>
    <scope>NUCLEOTIDE SEQUENCE [LARGE SCALE GENOMIC DNA]</scope>
    <source>
        <strain evidence="1 2">JCM 15716</strain>
    </source>
</reference>
<dbReference type="EMBL" id="RHHQ01000014">
    <property type="protein sequence ID" value="RNB85438.1"/>
    <property type="molecule type" value="Genomic_DNA"/>
</dbReference>
<dbReference type="AlphaFoldDB" id="A0A3M8DBT1"/>
<dbReference type="Proteomes" id="UP000271031">
    <property type="component" value="Unassembled WGS sequence"/>
</dbReference>
<dbReference type="Gene3D" id="1.10.4030.10">
    <property type="entry name" value="Porin chaperone SurA, peptide-binding domain"/>
    <property type="match status" value="1"/>
</dbReference>
<accession>A0A3M8DBT1</accession>
<protein>
    <recommendedName>
        <fullName evidence="3">Peptidylprolyl isomerase</fullName>
    </recommendedName>
</protein>
<dbReference type="InterPro" id="IPR050245">
    <property type="entry name" value="PrsA_foldase"/>
</dbReference>
<gene>
    <name evidence="1" type="ORF">EDM56_18715</name>
</gene>
<proteinExistence type="predicted"/>
<dbReference type="InterPro" id="IPR027304">
    <property type="entry name" value="Trigger_fact/SurA_dom_sf"/>
</dbReference>
<evidence type="ECO:0008006" key="3">
    <source>
        <dbReference type="Google" id="ProtNLM"/>
    </source>
</evidence>
<evidence type="ECO:0000313" key="1">
    <source>
        <dbReference type="EMBL" id="RNB85438.1"/>
    </source>
</evidence>
<comment type="caution">
    <text evidence="1">The sequence shown here is derived from an EMBL/GenBank/DDBJ whole genome shotgun (WGS) entry which is preliminary data.</text>
</comment>
<dbReference type="SUPFAM" id="SSF109998">
    <property type="entry name" value="Triger factor/SurA peptide-binding domain-like"/>
    <property type="match status" value="1"/>
</dbReference>
<dbReference type="OrthoDB" id="14196at2"/>
<sequence>MKKFDLTILTISVLVLALVILGVTTSGGGHSAATVATVNGEKVTEQQLYDAMKQKYGDKTLSALTSSILIEQEAKKTGTVVDEKQVQDELKQLKAKLGSEDAYKTYLERRSYTEESLTTKLKELLLVQKLTAAYNKQHNSKLTPNDYVDELNKNAQIVISDPLLQKK</sequence>
<dbReference type="PANTHER" id="PTHR47245:SF2">
    <property type="entry name" value="PEPTIDYL-PROLYL CIS-TRANS ISOMERASE HP_0175-RELATED"/>
    <property type="match status" value="1"/>
</dbReference>
<evidence type="ECO:0000313" key="2">
    <source>
        <dbReference type="Proteomes" id="UP000271031"/>
    </source>
</evidence>
<dbReference type="PANTHER" id="PTHR47245">
    <property type="entry name" value="PEPTIDYLPROLYL ISOMERASE"/>
    <property type="match status" value="1"/>
</dbReference>